<gene>
    <name evidence="1" type="ORF">H8M03_12595</name>
</gene>
<name>A0A7G9L2F1_9SPHN</name>
<evidence type="ECO:0000313" key="2">
    <source>
        <dbReference type="Proteomes" id="UP000515861"/>
    </source>
</evidence>
<dbReference type="RefSeq" id="WP_187479755.1">
    <property type="nucleotide sequence ID" value="NZ_CP060697.1"/>
</dbReference>
<dbReference type="KEGG" id="ssau:H8M03_12595"/>
<dbReference type="AlphaFoldDB" id="A0A7G9L2F1"/>
<sequence length="57" mass="6409">MAGYRIYRIDMSGRVLSAEWVESDDDDAALSHARDHYIDAEVWQGDRLVGRTGASHS</sequence>
<dbReference type="EMBL" id="CP060697">
    <property type="protein sequence ID" value="QNM82800.1"/>
    <property type="molecule type" value="Genomic_DNA"/>
</dbReference>
<protein>
    <submittedName>
        <fullName evidence="1">Uncharacterized protein</fullName>
    </submittedName>
</protein>
<reference evidence="1 2" key="1">
    <citation type="submission" date="2020-08" db="EMBL/GenBank/DDBJ databases">
        <title>Sphingomonas sp. sand1-3 16S ribosomal RNA gene Genome sequencing and assembly.</title>
        <authorList>
            <person name="Kang M."/>
        </authorList>
    </citation>
    <scope>NUCLEOTIDE SEQUENCE [LARGE SCALE GENOMIC DNA]</scope>
    <source>
        <strain evidence="2">sand1-3</strain>
    </source>
</reference>
<keyword evidence="2" id="KW-1185">Reference proteome</keyword>
<proteinExistence type="predicted"/>
<evidence type="ECO:0000313" key="1">
    <source>
        <dbReference type="EMBL" id="QNM82800.1"/>
    </source>
</evidence>
<dbReference type="Proteomes" id="UP000515861">
    <property type="component" value="Chromosome"/>
</dbReference>
<accession>A0A7G9L2F1</accession>
<organism evidence="1 2">
    <name type="scientific">Sphingomonas sabuli</name>
    <dbReference type="NCBI Taxonomy" id="2764186"/>
    <lineage>
        <taxon>Bacteria</taxon>
        <taxon>Pseudomonadati</taxon>
        <taxon>Pseudomonadota</taxon>
        <taxon>Alphaproteobacteria</taxon>
        <taxon>Sphingomonadales</taxon>
        <taxon>Sphingomonadaceae</taxon>
        <taxon>Sphingomonas</taxon>
    </lineage>
</organism>